<sequence length="320" mass="35479">MEIQTRSDRSFLTLALQASLRPLKPRLATPEKTYPAGSNKLHPHEHLHKKVFRYIHVQERKQDGIYVYDMSPKSGLPTAACRRRMYYFAGGGWQQRPSMQHWRFCAELVRKIPGLIISVVSPPLAPESPAAEALPQLNTFYSSVLQQGEQAGERTIFGGDSSGGNIVLSLALQGLTKNDSGVNPDALLIISPAVDLRPMKVEGPIVRASKMDPVLTVKGHNGEADVWCQQSDRSDASLSPITGDMGLLANAGIKVIGMTGGYDILTPDALKLRDKCQQSKVQGAWLQWEKQMHCLPLTFMYHLPEGVKSKDWVVEQLERI</sequence>
<feature type="domain" description="Alpha/beta hydrolase fold-3" evidence="2">
    <location>
        <begin position="86"/>
        <end position="295"/>
    </location>
</feature>
<dbReference type="PANTHER" id="PTHR48081:SF8">
    <property type="entry name" value="ALPHA_BETA HYDROLASE FOLD-3 DOMAIN-CONTAINING PROTEIN-RELATED"/>
    <property type="match status" value="1"/>
</dbReference>
<dbReference type="SUPFAM" id="SSF53474">
    <property type="entry name" value="alpha/beta-Hydrolases"/>
    <property type="match status" value="1"/>
</dbReference>
<dbReference type="InterPro" id="IPR050300">
    <property type="entry name" value="GDXG_lipolytic_enzyme"/>
</dbReference>
<dbReference type="Proteomes" id="UP000799439">
    <property type="component" value="Unassembled WGS sequence"/>
</dbReference>
<dbReference type="AlphaFoldDB" id="A0A9P4J1G8"/>
<proteinExistence type="predicted"/>
<reference evidence="3" key="1">
    <citation type="journal article" date="2020" name="Stud. Mycol.">
        <title>101 Dothideomycetes genomes: a test case for predicting lifestyles and emergence of pathogens.</title>
        <authorList>
            <person name="Haridas S."/>
            <person name="Albert R."/>
            <person name="Binder M."/>
            <person name="Bloem J."/>
            <person name="Labutti K."/>
            <person name="Salamov A."/>
            <person name="Andreopoulos B."/>
            <person name="Baker S."/>
            <person name="Barry K."/>
            <person name="Bills G."/>
            <person name="Bluhm B."/>
            <person name="Cannon C."/>
            <person name="Castanera R."/>
            <person name="Culley D."/>
            <person name="Daum C."/>
            <person name="Ezra D."/>
            <person name="Gonzalez J."/>
            <person name="Henrissat B."/>
            <person name="Kuo A."/>
            <person name="Liang C."/>
            <person name="Lipzen A."/>
            <person name="Lutzoni F."/>
            <person name="Magnuson J."/>
            <person name="Mondo S."/>
            <person name="Nolan M."/>
            <person name="Ohm R."/>
            <person name="Pangilinan J."/>
            <person name="Park H.-J."/>
            <person name="Ramirez L."/>
            <person name="Alfaro M."/>
            <person name="Sun H."/>
            <person name="Tritt A."/>
            <person name="Yoshinaga Y."/>
            <person name="Zwiers L.-H."/>
            <person name="Turgeon B."/>
            <person name="Goodwin S."/>
            <person name="Spatafora J."/>
            <person name="Crous P."/>
            <person name="Grigoriev I."/>
        </authorList>
    </citation>
    <scope>NUCLEOTIDE SEQUENCE</scope>
    <source>
        <strain evidence="3">CBS 260.36</strain>
    </source>
</reference>
<dbReference type="InterPro" id="IPR013094">
    <property type="entry name" value="AB_hydrolase_3"/>
</dbReference>
<dbReference type="OrthoDB" id="2152029at2759"/>
<protein>
    <submittedName>
        <fullName evidence="3">Alpha/beta-hydrolase</fullName>
    </submittedName>
</protein>
<keyword evidence="1" id="KW-0378">Hydrolase</keyword>
<gene>
    <name evidence="3" type="ORF">K461DRAFT_278232</name>
</gene>
<dbReference type="PANTHER" id="PTHR48081">
    <property type="entry name" value="AB HYDROLASE SUPERFAMILY PROTEIN C4A8.06C"/>
    <property type="match status" value="1"/>
</dbReference>
<keyword evidence="4" id="KW-1185">Reference proteome</keyword>
<comment type="caution">
    <text evidence="3">The sequence shown here is derived from an EMBL/GenBank/DDBJ whole genome shotgun (WGS) entry which is preliminary data.</text>
</comment>
<dbReference type="InterPro" id="IPR029058">
    <property type="entry name" value="AB_hydrolase_fold"/>
</dbReference>
<dbReference type="Pfam" id="PF07859">
    <property type="entry name" value="Abhydrolase_3"/>
    <property type="match status" value="1"/>
</dbReference>
<name>A0A9P4J1G8_9PEZI</name>
<evidence type="ECO:0000313" key="4">
    <source>
        <dbReference type="Proteomes" id="UP000799439"/>
    </source>
</evidence>
<dbReference type="GO" id="GO:0016787">
    <property type="term" value="F:hydrolase activity"/>
    <property type="evidence" value="ECO:0007669"/>
    <property type="project" value="UniProtKB-KW"/>
</dbReference>
<evidence type="ECO:0000313" key="3">
    <source>
        <dbReference type="EMBL" id="KAF2153421.1"/>
    </source>
</evidence>
<evidence type="ECO:0000256" key="1">
    <source>
        <dbReference type="ARBA" id="ARBA00022801"/>
    </source>
</evidence>
<evidence type="ECO:0000259" key="2">
    <source>
        <dbReference type="Pfam" id="PF07859"/>
    </source>
</evidence>
<accession>A0A9P4J1G8</accession>
<organism evidence="3 4">
    <name type="scientific">Myriangium duriaei CBS 260.36</name>
    <dbReference type="NCBI Taxonomy" id="1168546"/>
    <lineage>
        <taxon>Eukaryota</taxon>
        <taxon>Fungi</taxon>
        <taxon>Dikarya</taxon>
        <taxon>Ascomycota</taxon>
        <taxon>Pezizomycotina</taxon>
        <taxon>Dothideomycetes</taxon>
        <taxon>Dothideomycetidae</taxon>
        <taxon>Myriangiales</taxon>
        <taxon>Myriangiaceae</taxon>
        <taxon>Myriangium</taxon>
    </lineage>
</organism>
<dbReference type="Gene3D" id="3.40.50.1820">
    <property type="entry name" value="alpha/beta hydrolase"/>
    <property type="match status" value="1"/>
</dbReference>
<dbReference type="EMBL" id="ML996085">
    <property type="protein sequence ID" value="KAF2153421.1"/>
    <property type="molecule type" value="Genomic_DNA"/>
</dbReference>